<name>A0A8H6ANX8_9HELO</name>
<comment type="caution">
    <text evidence="1">The sequence shown here is derived from an EMBL/GenBank/DDBJ whole genome shotgun (WGS) entry which is preliminary data.</text>
</comment>
<organism evidence="1 2">
    <name type="scientific">Botrytis fragariae</name>
    <dbReference type="NCBI Taxonomy" id="1964551"/>
    <lineage>
        <taxon>Eukaryota</taxon>
        <taxon>Fungi</taxon>
        <taxon>Dikarya</taxon>
        <taxon>Ascomycota</taxon>
        <taxon>Pezizomycotina</taxon>
        <taxon>Leotiomycetes</taxon>
        <taxon>Helotiales</taxon>
        <taxon>Sclerotiniaceae</taxon>
        <taxon>Botrytis</taxon>
    </lineage>
</organism>
<evidence type="ECO:0000313" key="1">
    <source>
        <dbReference type="EMBL" id="KAF5870982.1"/>
    </source>
</evidence>
<gene>
    <name evidence="1" type="ORF">Bfra_009536</name>
</gene>
<dbReference type="GeneID" id="59263571"/>
<dbReference type="AlphaFoldDB" id="A0A8H6ANX8"/>
<dbReference type="Proteomes" id="UP000531561">
    <property type="component" value="Unassembled WGS sequence"/>
</dbReference>
<evidence type="ECO:0000313" key="2">
    <source>
        <dbReference type="Proteomes" id="UP000531561"/>
    </source>
</evidence>
<proteinExistence type="predicted"/>
<dbReference type="EMBL" id="JABFCT010000013">
    <property type="protein sequence ID" value="KAF5870982.1"/>
    <property type="molecule type" value="Genomic_DNA"/>
</dbReference>
<accession>A0A8H6ANX8</accession>
<keyword evidence="2" id="KW-1185">Reference proteome</keyword>
<protein>
    <submittedName>
        <fullName evidence="1">Uncharacterized protein</fullName>
    </submittedName>
</protein>
<sequence>MGARKRKCKLASGAESLPEVEMDGPYKENEWAITETDKFRKFERRHMGDGTLKLKLETVEEKIKNTFARITSSTSIWQQGFRRTISELVSNASAN</sequence>
<dbReference type="RefSeq" id="XP_037189929.1">
    <property type="nucleotide sequence ID" value="XM_037339879.1"/>
</dbReference>
<reference evidence="1 2" key="1">
    <citation type="journal article" date="2020" name="Phytopathology">
        <title>A high-quality genome resource of Botrytis fragariae, a new and rapidly spreading fungal pathogen causing strawberry gray mold in the U.S.A.</title>
        <authorList>
            <person name="Wu Y."/>
            <person name="Saski C.A."/>
            <person name="Schnabel G."/>
            <person name="Xiao S."/>
            <person name="Hu M."/>
        </authorList>
    </citation>
    <scope>NUCLEOTIDE SEQUENCE [LARGE SCALE GENOMIC DNA]</scope>
    <source>
        <strain evidence="1 2">BVB16</strain>
    </source>
</reference>
<dbReference type="OrthoDB" id="10464806at2759"/>